<name>B8B338_ORYSI</name>
<feature type="transmembrane region" description="Helical" evidence="8">
    <location>
        <begin position="338"/>
        <end position="358"/>
    </location>
</feature>
<dbReference type="Proteomes" id="UP000007015">
    <property type="component" value="Chromosome 6"/>
</dbReference>
<comment type="subcellular location">
    <subcellularLocation>
        <location evidence="1">Cell membrane</location>
        <topology evidence="1">Multi-pass membrane protein</topology>
    </subcellularLocation>
</comment>
<dbReference type="InterPro" id="IPR011701">
    <property type="entry name" value="MFS"/>
</dbReference>
<evidence type="ECO:0000256" key="6">
    <source>
        <dbReference type="ARBA" id="ARBA00022989"/>
    </source>
</evidence>
<evidence type="ECO:0000256" key="7">
    <source>
        <dbReference type="ARBA" id="ARBA00023136"/>
    </source>
</evidence>
<dbReference type="GO" id="GO:0005886">
    <property type="term" value="C:plasma membrane"/>
    <property type="evidence" value="ECO:0007669"/>
    <property type="project" value="UniProtKB-SubCell"/>
</dbReference>
<keyword evidence="4" id="KW-1003">Cell membrane</keyword>
<dbReference type="PANTHER" id="PTHR23502:SF70">
    <property type="entry name" value="BCR_CFLA FAMILY EFFLUX TRANSPORTER"/>
    <property type="match status" value="1"/>
</dbReference>
<feature type="domain" description="Major facilitator superfamily (MFS) profile" evidence="9">
    <location>
        <begin position="136"/>
        <end position="519"/>
    </location>
</feature>
<feature type="transmembrane region" description="Helical" evidence="8">
    <location>
        <begin position="498"/>
        <end position="517"/>
    </location>
</feature>
<dbReference type="EMBL" id="CM000131">
    <property type="protein sequence ID" value="EEC80714.1"/>
    <property type="molecule type" value="Genomic_DNA"/>
</dbReference>
<feature type="transmembrane region" description="Helical" evidence="8">
    <location>
        <begin position="136"/>
        <end position="158"/>
    </location>
</feature>
<dbReference type="InterPro" id="IPR036397">
    <property type="entry name" value="RNaseH_sf"/>
</dbReference>
<dbReference type="Pfam" id="PF16473">
    <property type="entry name" value="Rv2179c-like"/>
    <property type="match status" value="1"/>
</dbReference>
<dbReference type="InterPro" id="IPR001958">
    <property type="entry name" value="Tet-R_TetA/multi-R_MdtG-like"/>
</dbReference>
<dbReference type="Gramene" id="BGIOSGA021156-TA">
    <property type="protein sequence ID" value="BGIOSGA021156-PA"/>
    <property type="gene ID" value="BGIOSGA021156"/>
</dbReference>
<protein>
    <recommendedName>
        <fullName evidence="9">Major facilitator superfamily (MFS) profile domain-containing protein</fullName>
    </recommendedName>
</protein>
<feature type="transmembrane region" description="Helical" evidence="8">
    <location>
        <begin position="434"/>
        <end position="455"/>
    </location>
</feature>
<dbReference type="InterPro" id="IPR012337">
    <property type="entry name" value="RNaseH-like_sf"/>
</dbReference>
<dbReference type="SUPFAM" id="SSF103473">
    <property type="entry name" value="MFS general substrate transporter"/>
    <property type="match status" value="1"/>
</dbReference>
<keyword evidence="7 8" id="KW-0472">Membrane</keyword>
<dbReference type="GO" id="GO:0042910">
    <property type="term" value="F:xenobiotic transmembrane transporter activity"/>
    <property type="evidence" value="ECO:0007669"/>
    <property type="project" value="InterPro"/>
</dbReference>
<dbReference type="PROSITE" id="PS00216">
    <property type="entry name" value="SUGAR_TRANSPORT_1"/>
    <property type="match status" value="1"/>
</dbReference>
<sequence>MHHLMLDLETLDIKPSAVILVVAAVFFDPRTGELGAEFEAAVSSQKDQPGRTISLDTVAWWAKQSDEARKLAFGGTESLKRVLSSLSRFIHMNSTDTVKVWGNGKEFDCAILEHAFQQLEMPCPWKFWDTQDVRTFLFLLLSLVLLGPLGIDLYLPTIPAIAVGLGSSEALIQSTISLFILVLGLGQIIAGPLVDNYGRKPVALAGIILYTIGAAMAALATSPTIFIASRLLQGVAVCCTAVVAFSGVRDRLNGDDAARAFGFLNGTLNIIPALAPLLGGLLAEAFGWRAPFWFLAGYALLVLVLIALRLPETRPADTVPVKGLPVRQYARILSERRFLSFAVVNSGAMGMALTYVSLAPNVLMGTAGLTPLQFSLVFGANGFWIMLVSFFANRIIHKVGRPVCLATGGILMGLGCLGLLLGVMWLPAAAQAHWLAYMLPVASACAGLAFVMGPATSYALEPYSNEAGVASALVGFVQMAGGAALGLLAMALPLQPKLSLALVMLAGCLLALHARRLSKQIKGQIRKVA</sequence>
<accession>B8B338</accession>
<dbReference type="NCBIfam" id="TIGR00710">
    <property type="entry name" value="efflux_Bcr_CflA"/>
    <property type="match status" value="1"/>
</dbReference>
<dbReference type="OMA" id="YYVIVTM"/>
<reference evidence="10 11" key="1">
    <citation type="journal article" date="2005" name="PLoS Biol.">
        <title>The genomes of Oryza sativa: a history of duplications.</title>
        <authorList>
            <person name="Yu J."/>
            <person name="Wang J."/>
            <person name="Lin W."/>
            <person name="Li S."/>
            <person name="Li H."/>
            <person name="Zhou J."/>
            <person name="Ni P."/>
            <person name="Dong W."/>
            <person name="Hu S."/>
            <person name="Zeng C."/>
            <person name="Zhang J."/>
            <person name="Zhang Y."/>
            <person name="Li R."/>
            <person name="Xu Z."/>
            <person name="Li S."/>
            <person name="Li X."/>
            <person name="Zheng H."/>
            <person name="Cong L."/>
            <person name="Lin L."/>
            <person name="Yin J."/>
            <person name="Geng J."/>
            <person name="Li G."/>
            <person name="Shi J."/>
            <person name="Liu J."/>
            <person name="Lv H."/>
            <person name="Li J."/>
            <person name="Wang J."/>
            <person name="Deng Y."/>
            <person name="Ran L."/>
            <person name="Shi X."/>
            <person name="Wang X."/>
            <person name="Wu Q."/>
            <person name="Li C."/>
            <person name="Ren X."/>
            <person name="Wang J."/>
            <person name="Wang X."/>
            <person name="Li D."/>
            <person name="Liu D."/>
            <person name="Zhang X."/>
            <person name="Ji Z."/>
            <person name="Zhao W."/>
            <person name="Sun Y."/>
            <person name="Zhang Z."/>
            <person name="Bao J."/>
            <person name="Han Y."/>
            <person name="Dong L."/>
            <person name="Ji J."/>
            <person name="Chen P."/>
            <person name="Wu S."/>
            <person name="Liu J."/>
            <person name="Xiao Y."/>
            <person name="Bu D."/>
            <person name="Tan J."/>
            <person name="Yang L."/>
            <person name="Ye C."/>
            <person name="Zhang J."/>
            <person name="Xu J."/>
            <person name="Zhou Y."/>
            <person name="Yu Y."/>
            <person name="Zhang B."/>
            <person name="Zhuang S."/>
            <person name="Wei H."/>
            <person name="Liu B."/>
            <person name="Lei M."/>
            <person name="Yu H."/>
            <person name="Li Y."/>
            <person name="Xu H."/>
            <person name="Wei S."/>
            <person name="He X."/>
            <person name="Fang L."/>
            <person name="Zhang Z."/>
            <person name="Zhang Y."/>
            <person name="Huang X."/>
            <person name="Su Z."/>
            <person name="Tong W."/>
            <person name="Li J."/>
            <person name="Tong Z."/>
            <person name="Li S."/>
            <person name="Ye J."/>
            <person name="Wang L."/>
            <person name="Fang L."/>
            <person name="Lei T."/>
            <person name="Chen C."/>
            <person name="Chen H."/>
            <person name="Xu Z."/>
            <person name="Li H."/>
            <person name="Huang H."/>
            <person name="Zhang F."/>
            <person name="Xu H."/>
            <person name="Li N."/>
            <person name="Zhao C."/>
            <person name="Li S."/>
            <person name="Dong L."/>
            <person name="Huang Y."/>
            <person name="Li L."/>
            <person name="Xi Y."/>
            <person name="Qi Q."/>
            <person name="Li W."/>
            <person name="Zhang B."/>
            <person name="Hu W."/>
            <person name="Zhang Y."/>
            <person name="Tian X."/>
            <person name="Jiao Y."/>
            <person name="Liang X."/>
            <person name="Jin J."/>
            <person name="Gao L."/>
            <person name="Zheng W."/>
            <person name="Hao B."/>
            <person name="Liu S."/>
            <person name="Wang W."/>
            <person name="Yuan L."/>
            <person name="Cao M."/>
            <person name="McDermott J."/>
            <person name="Samudrala R."/>
            <person name="Wang J."/>
            <person name="Wong G.K."/>
            <person name="Yang H."/>
        </authorList>
    </citation>
    <scope>NUCLEOTIDE SEQUENCE [LARGE SCALE GENOMIC DNA]</scope>
    <source>
        <strain evidence="11">cv. 93-11</strain>
    </source>
</reference>
<evidence type="ECO:0000313" key="11">
    <source>
        <dbReference type="Proteomes" id="UP000007015"/>
    </source>
</evidence>
<comment type="similarity">
    <text evidence="2">Belongs to the major facilitator superfamily. Bcr/CmlA family.</text>
</comment>
<evidence type="ECO:0000313" key="10">
    <source>
        <dbReference type="EMBL" id="EEC80714.1"/>
    </source>
</evidence>
<dbReference type="Gene3D" id="1.20.1720.10">
    <property type="entry name" value="Multidrug resistance protein D"/>
    <property type="match status" value="1"/>
</dbReference>
<gene>
    <name evidence="10" type="ORF">OsI_23162</name>
</gene>
<evidence type="ECO:0000256" key="2">
    <source>
        <dbReference type="ARBA" id="ARBA00006236"/>
    </source>
</evidence>
<evidence type="ECO:0000256" key="4">
    <source>
        <dbReference type="ARBA" id="ARBA00022475"/>
    </source>
</evidence>
<dbReference type="PANTHER" id="PTHR23502">
    <property type="entry name" value="MAJOR FACILITATOR SUPERFAMILY"/>
    <property type="match status" value="1"/>
</dbReference>
<feature type="transmembrane region" description="Helical" evidence="8">
    <location>
        <begin position="290"/>
        <end position="308"/>
    </location>
</feature>
<evidence type="ECO:0000256" key="8">
    <source>
        <dbReference type="SAM" id="Phobius"/>
    </source>
</evidence>
<dbReference type="InterPro" id="IPR036259">
    <property type="entry name" value="MFS_trans_sf"/>
</dbReference>
<feature type="transmembrane region" description="Helical" evidence="8">
    <location>
        <begin position="403"/>
        <end position="428"/>
    </location>
</feature>
<dbReference type="AlphaFoldDB" id="B8B338"/>
<dbReference type="PROSITE" id="PS50850">
    <property type="entry name" value="MFS"/>
    <property type="match status" value="1"/>
</dbReference>
<dbReference type="GO" id="GO:1990961">
    <property type="term" value="P:xenobiotic detoxification by transmembrane export across the plasma membrane"/>
    <property type="evidence" value="ECO:0007669"/>
    <property type="project" value="InterPro"/>
</dbReference>
<dbReference type="InterPro" id="IPR020846">
    <property type="entry name" value="MFS_dom"/>
</dbReference>
<evidence type="ECO:0000256" key="3">
    <source>
        <dbReference type="ARBA" id="ARBA00022448"/>
    </source>
</evidence>
<feature type="transmembrane region" description="Helical" evidence="8">
    <location>
        <begin position="170"/>
        <end position="190"/>
    </location>
</feature>
<dbReference type="InterPro" id="IPR005829">
    <property type="entry name" value="Sugar_transporter_CS"/>
</dbReference>
<dbReference type="InterPro" id="IPR004812">
    <property type="entry name" value="Efflux_drug-R_Bcr/CmlA"/>
</dbReference>
<dbReference type="PRINTS" id="PR01035">
    <property type="entry name" value="TCRTETA"/>
</dbReference>
<feature type="transmembrane region" description="Helical" evidence="8">
    <location>
        <begin position="370"/>
        <end position="391"/>
    </location>
</feature>
<feature type="transmembrane region" description="Helical" evidence="8">
    <location>
        <begin position="260"/>
        <end position="278"/>
    </location>
</feature>
<keyword evidence="11" id="KW-1185">Reference proteome</keyword>
<evidence type="ECO:0000256" key="1">
    <source>
        <dbReference type="ARBA" id="ARBA00004651"/>
    </source>
</evidence>
<feature type="transmembrane region" description="Helical" evidence="8">
    <location>
        <begin position="227"/>
        <end position="248"/>
    </location>
</feature>
<dbReference type="Pfam" id="PF07690">
    <property type="entry name" value="MFS_1"/>
    <property type="match status" value="1"/>
</dbReference>
<evidence type="ECO:0000256" key="5">
    <source>
        <dbReference type="ARBA" id="ARBA00022692"/>
    </source>
</evidence>
<organism evidence="10 11">
    <name type="scientific">Oryza sativa subsp. indica</name>
    <name type="common">Rice</name>
    <dbReference type="NCBI Taxonomy" id="39946"/>
    <lineage>
        <taxon>Eukaryota</taxon>
        <taxon>Viridiplantae</taxon>
        <taxon>Streptophyta</taxon>
        <taxon>Embryophyta</taxon>
        <taxon>Tracheophyta</taxon>
        <taxon>Spermatophyta</taxon>
        <taxon>Magnoliopsida</taxon>
        <taxon>Liliopsida</taxon>
        <taxon>Poales</taxon>
        <taxon>Poaceae</taxon>
        <taxon>BOP clade</taxon>
        <taxon>Oryzoideae</taxon>
        <taxon>Oryzeae</taxon>
        <taxon>Oryzinae</taxon>
        <taxon>Oryza</taxon>
        <taxon>Oryza sativa</taxon>
    </lineage>
</organism>
<dbReference type="GO" id="GO:0003676">
    <property type="term" value="F:nucleic acid binding"/>
    <property type="evidence" value="ECO:0007669"/>
    <property type="project" value="InterPro"/>
</dbReference>
<dbReference type="STRING" id="39946.B8B338"/>
<keyword evidence="5 8" id="KW-0812">Transmembrane</keyword>
<dbReference type="CDD" id="cd17320">
    <property type="entry name" value="MFS_MdfA_MDR_like"/>
    <property type="match status" value="1"/>
</dbReference>
<evidence type="ECO:0000259" key="9">
    <source>
        <dbReference type="PROSITE" id="PS50850"/>
    </source>
</evidence>
<keyword evidence="3" id="KW-0813">Transport</keyword>
<feature type="transmembrane region" description="Helical" evidence="8">
    <location>
        <begin position="467"/>
        <end position="492"/>
    </location>
</feature>
<dbReference type="Gene3D" id="3.30.420.10">
    <property type="entry name" value="Ribonuclease H-like superfamily/Ribonuclease H"/>
    <property type="match status" value="1"/>
</dbReference>
<feature type="transmembrane region" description="Helical" evidence="8">
    <location>
        <begin position="202"/>
        <end position="221"/>
    </location>
</feature>
<keyword evidence="6 8" id="KW-1133">Transmembrane helix</keyword>
<proteinExistence type="inferred from homology"/>
<dbReference type="InterPro" id="IPR033390">
    <property type="entry name" value="Rv2179c-like"/>
</dbReference>
<dbReference type="SUPFAM" id="SSF53098">
    <property type="entry name" value="Ribonuclease H-like"/>
    <property type="match status" value="1"/>
</dbReference>
<dbReference type="HOGENOM" id="CLU_001265_47_1_1"/>